<feature type="domain" description="Sodium/calcium exchanger membrane region" evidence="11">
    <location>
        <begin position="118"/>
        <end position="275"/>
    </location>
</feature>
<comment type="similarity">
    <text evidence="9">Belongs to the Ca(2+):cation antiporter (CaCA) (TC 2.A.19) family.</text>
</comment>
<dbReference type="EMBL" id="JAKCXM010000002">
    <property type="protein sequence ID" value="KAJ0409913.1"/>
    <property type="molecule type" value="Genomic_DNA"/>
</dbReference>
<evidence type="ECO:0000256" key="6">
    <source>
        <dbReference type="ARBA" id="ARBA00022989"/>
    </source>
</evidence>
<feature type="compositionally biased region" description="Polar residues" evidence="10">
    <location>
        <begin position="1"/>
        <end position="21"/>
    </location>
</feature>
<evidence type="ECO:0000256" key="5">
    <source>
        <dbReference type="ARBA" id="ARBA00022837"/>
    </source>
</evidence>
<dbReference type="InterPro" id="IPR004713">
    <property type="entry name" value="CaH_exchang"/>
</dbReference>
<proteinExistence type="inferred from homology"/>
<dbReference type="Pfam" id="PF01699">
    <property type="entry name" value="Na_Ca_ex"/>
    <property type="match status" value="2"/>
</dbReference>
<dbReference type="NCBIfam" id="TIGR00846">
    <property type="entry name" value="caca2"/>
    <property type="match status" value="1"/>
</dbReference>
<feature type="domain" description="Sodium/calcium exchanger membrane region" evidence="11">
    <location>
        <begin position="299"/>
        <end position="439"/>
    </location>
</feature>
<evidence type="ECO:0000313" key="12">
    <source>
        <dbReference type="EMBL" id="KAJ0409913.1"/>
    </source>
</evidence>
<protein>
    <recommendedName>
        <fullName evidence="11">Sodium/calcium exchanger membrane region domain-containing protein</fullName>
    </recommendedName>
</protein>
<evidence type="ECO:0000256" key="8">
    <source>
        <dbReference type="ARBA" id="ARBA00023136"/>
    </source>
</evidence>
<feature type="region of interest" description="Disordered" evidence="10">
    <location>
        <begin position="1"/>
        <end position="34"/>
    </location>
</feature>
<dbReference type="Proteomes" id="UP001209570">
    <property type="component" value="Unassembled WGS sequence"/>
</dbReference>
<comment type="subcellular location">
    <subcellularLocation>
        <location evidence="1">Endomembrane system</location>
        <topology evidence="1">Multi-pass membrane protein</topology>
    </subcellularLocation>
</comment>
<dbReference type="NCBIfam" id="TIGR00378">
    <property type="entry name" value="cax"/>
    <property type="match status" value="1"/>
</dbReference>
<dbReference type="PANTHER" id="PTHR31503:SF22">
    <property type="entry name" value="VACUOLAR CALCIUM ION TRANSPORTER"/>
    <property type="match status" value="1"/>
</dbReference>
<keyword evidence="4 9" id="KW-0812">Transmembrane</keyword>
<accession>A0AAD5LU25</accession>
<feature type="transmembrane region" description="Helical" evidence="9">
    <location>
        <begin position="150"/>
        <end position="171"/>
    </location>
</feature>
<dbReference type="Gene3D" id="1.20.1420.30">
    <property type="entry name" value="NCX, central ion-binding region"/>
    <property type="match status" value="1"/>
</dbReference>
<feature type="transmembrane region" description="Helical" evidence="9">
    <location>
        <begin position="363"/>
        <end position="390"/>
    </location>
</feature>
<feature type="transmembrane region" description="Helical" evidence="9">
    <location>
        <begin position="424"/>
        <end position="443"/>
    </location>
</feature>
<feature type="transmembrane region" description="Helical" evidence="9">
    <location>
        <begin position="396"/>
        <end position="417"/>
    </location>
</feature>
<feature type="transmembrane region" description="Helical" evidence="9">
    <location>
        <begin position="216"/>
        <end position="238"/>
    </location>
</feature>
<evidence type="ECO:0000256" key="7">
    <source>
        <dbReference type="ARBA" id="ARBA00023065"/>
    </source>
</evidence>
<evidence type="ECO:0000256" key="9">
    <source>
        <dbReference type="RuleBase" id="RU365028"/>
    </source>
</evidence>
<dbReference type="AlphaFoldDB" id="A0AAD5LU25"/>
<keyword evidence="2 9" id="KW-0813">Transport</keyword>
<feature type="transmembrane region" description="Helical" evidence="9">
    <location>
        <begin position="121"/>
        <end position="138"/>
    </location>
</feature>
<dbReference type="InterPro" id="IPR004798">
    <property type="entry name" value="CAX-like"/>
</dbReference>
<gene>
    <name evidence="12" type="ORF">P43SY_005807</name>
</gene>
<dbReference type="GO" id="GO:0012505">
    <property type="term" value="C:endomembrane system"/>
    <property type="evidence" value="ECO:0007669"/>
    <property type="project" value="UniProtKB-SubCell"/>
</dbReference>
<dbReference type="InterPro" id="IPR004837">
    <property type="entry name" value="NaCa_Exmemb"/>
</dbReference>
<feature type="transmembrane region" description="Helical" evidence="9">
    <location>
        <begin position="300"/>
        <end position="321"/>
    </location>
</feature>
<feature type="transmembrane region" description="Helical" evidence="9">
    <location>
        <begin position="97"/>
        <end position="115"/>
    </location>
</feature>
<keyword evidence="13" id="KW-1185">Reference proteome</keyword>
<evidence type="ECO:0000256" key="3">
    <source>
        <dbReference type="ARBA" id="ARBA00022568"/>
    </source>
</evidence>
<keyword evidence="7 9" id="KW-0406">Ion transport</keyword>
<feature type="transmembrane region" description="Helical" evidence="9">
    <location>
        <begin position="333"/>
        <end position="351"/>
    </location>
</feature>
<comment type="caution">
    <text evidence="12">The sequence shown here is derived from an EMBL/GenBank/DDBJ whole genome shotgun (WGS) entry which is preliminary data.</text>
</comment>
<dbReference type="PANTHER" id="PTHR31503">
    <property type="entry name" value="VACUOLAR CALCIUM ION TRANSPORTER"/>
    <property type="match status" value="1"/>
</dbReference>
<keyword evidence="9" id="KW-0050">Antiport</keyword>
<evidence type="ECO:0000256" key="10">
    <source>
        <dbReference type="SAM" id="MobiDB-lite"/>
    </source>
</evidence>
<sequence length="450" mass="48612">MHTWQANATLRRSTKSQQAPESATDADLPTRASMRRSFPTERTRLLPAKRSASYESGVLDALNGNDAAKVEPVRAVVQPTLAEDLASIYHLVVDDRLNLLLLLGPLAVWASLNAWSDTWIFALNFLVMIPLANLLGEATESLALHTGETIGGLVNATFGNAVEVVVAIFALSKGEIAVVQSSLIGSVLSNLLLVLGCSFIAGGYAQKENSFNAVGASANSSLLILSSFGMLLPSYIFYFSDHQSDEHRMEKSLAMSHVAAICLLFMYVQLLFFQLHTHLHLFQEDDDEEEEVDLSKRGSAIVLFVSTLLVALFSEFLVGSIDGFAADLRISKSFIGIILLPIVGNAVEHVTAVKVAMHDKMELAMGVAVGSATQVSLFVVPVVVLAGWALGQPMSLAFPQFDIMIYLMSIIIVYAIIADGKSNWLEGSMLLTAYLLVAISLFYTDVPGSP</sequence>
<reference evidence="12" key="1">
    <citation type="submission" date="2021-12" db="EMBL/GenBank/DDBJ databases">
        <title>Prjna785345.</title>
        <authorList>
            <person name="Rujirawat T."/>
            <person name="Krajaejun T."/>
        </authorList>
    </citation>
    <scope>NUCLEOTIDE SEQUENCE</scope>
    <source>
        <strain evidence="12">Pi057C3</strain>
    </source>
</reference>
<name>A0AAD5LU25_PYTIN</name>
<keyword evidence="6 9" id="KW-1133">Transmembrane helix</keyword>
<evidence type="ECO:0000256" key="1">
    <source>
        <dbReference type="ARBA" id="ARBA00004127"/>
    </source>
</evidence>
<evidence type="ECO:0000313" key="13">
    <source>
        <dbReference type="Proteomes" id="UP001209570"/>
    </source>
</evidence>
<keyword evidence="8 9" id="KW-0472">Membrane</keyword>
<keyword evidence="3 9" id="KW-0109">Calcium transport</keyword>
<keyword evidence="5 9" id="KW-0106">Calcium</keyword>
<dbReference type="GO" id="GO:0005774">
    <property type="term" value="C:vacuolar membrane"/>
    <property type="evidence" value="ECO:0007669"/>
    <property type="project" value="UniProtKB-ARBA"/>
</dbReference>
<evidence type="ECO:0000256" key="2">
    <source>
        <dbReference type="ARBA" id="ARBA00022448"/>
    </source>
</evidence>
<feature type="transmembrane region" description="Helical" evidence="9">
    <location>
        <begin position="258"/>
        <end position="279"/>
    </location>
</feature>
<dbReference type="InterPro" id="IPR044880">
    <property type="entry name" value="NCX_ion-bd_dom_sf"/>
</dbReference>
<evidence type="ECO:0000256" key="4">
    <source>
        <dbReference type="ARBA" id="ARBA00022692"/>
    </source>
</evidence>
<evidence type="ECO:0000259" key="11">
    <source>
        <dbReference type="Pfam" id="PF01699"/>
    </source>
</evidence>
<organism evidence="12 13">
    <name type="scientific">Pythium insidiosum</name>
    <name type="common">Pythiosis disease agent</name>
    <dbReference type="NCBI Taxonomy" id="114742"/>
    <lineage>
        <taxon>Eukaryota</taxon>
        <taxon>Sar</taxon>
        <taxon>Stramenopiles</taxon>
        <taxon>Oomycota</taxon>
        <taxon>Peronosporomycetes</taxon>
        <taxon>Pythiales</taxon>
        <taxon>Pythiaceae</taxon>
        <taxon>Pythium</taxon>
    </lineage>
</organism>
<dbReference type="GO" id="GO:0015369">
    <property type="term" value="F:calcium:proton antiporter activity"/>
    <property type="evidence" value="ECO:0007669"/>
    <property type="project" value="UniProtKB-UniRule"/>
</dbReference>
<dbReference type="GO" id="GO:0006874">
    <property type="term" value="P:intracellular calcium ion homeostasis"/>
    <property type="evidence" value="ECO:0007669"/>
    <property type="project" value="TreeGrafter"/>
</dbReference>
<feature type="transmembrane region" description="Helical" evidence="9">
    <location>
        <begin position="183"/>
        <end position="204"/>
    </location>
</feature>